<comment type="caution">
    <text evidence="3">The sequence shown here is derived from an EMBL/GenBank/DDBJ whole genome shotgun (WGS) entry which is preliminary data.</text>
</comment>
<feature type="transmembrane region" description="Helical" evidence="2">
    <location>
        <begin position="127"/>
        <end position="149"/>
    </location>
</feature>
<feature type="compositionally biased region" description="Basic and acidic residues" evidence="1">
    <location>
        <begin position="89"/>
        <end position="104"/>
    </location>
</feature>
<keyword evidence="2" id="KW-0812">Transmembrane</keyword>
<dbReference type="AlphaFoldDB" id="A0ABD2VZL0"/>
<keyword evidence="2" id="KW-1133">Transmembrane helix</keyword>
<feature type="region of interest" description="Disordered" evidence="1">
    <location>
        <begin position="77"/>
        <end position="114"/>
    </location>
</feature>
<evidence type="ECO:0000256" key="1">
    <source>
        <dbReference type="SAM" id="MobiDB-lite"/>
    </source>
</evidence>
<feature type="region of interest" description="Disordered" evidence="1">
    <location>
        <begin position="339"/>
        <end position="404"/>
    </location>
</feature>
<dbReference type="EMBL" id="JBJJXI010000148">
    <property type="protein sequence ID" value="KAL3386128.1"/>
    <property type="molecule type" value="Genomic_DNA"/>
</dbReference>
<evidence type="ECO:0000256" key="2">
    <source>
        <dbReference type="SAM" id="Phobius"/>
    </source>
</evidence>
<evidence type="ECO:0000313" key="4">
    <source>
        <dbReference type="Proteomes" id="UP001627154"/>
    </source>
</evidence>
<feature type="compositionally biased region" description="Low complexity" evidence="1">
    <location>
        <begin position="39"/>
        <end position="54"/>
    </location>
</feature>
<feature type="compositionally biased region" description="Basic residues" evidence="1">
    <location>
        <begin position="379"/>
        <end position="402"/>
    </location>
</feature>
<organism evidence="3 4">
    <name type="scientific">Trichogramma kaykai</name>
    <dbReference type="NCBI Taxonomy" id="54128"/>
    <lineage>
        <taxon>Eukaryota</taxon>
        <taxon>Metazoa</taxon>
        <taxon>Ecdysozoa</taxon>
        <taxon>Arthropoda</taxon>
        <taxon>Hexapoda</taxon>
        <taxon>Insecta</taxon>
        <taxon>Pterygota</taxon>
        <taxon>Neoptera</taxon>
        <taxon>Endopterygota</taxon>
        <taxon>Hymenoptera</taxon>
        <taxon>Apocrita</taxon>
        <taxon>Proctotrupomorpha</taxon>
        <taxon>Chalcidoidea</taxon>
        <taxon>Trichogrammatidae</taxon>
        <taxon>Trichogramma</taxon>
    </lineage>
</organism>
<accession>A0ABD2VZL0</accession>
<dbReference type="Proteomes" id="UP001627154">
    <property type="component" value="Unassembled WGS sequence"/>
</dbReference>
<feature type="region of interest" description="Disordered" evidence="1">
    <location>
        <begin position="1"/>
        <end position="61"/>
    </location>
</feature>
<reference evidence="3 4" key="1">
    <citation type="journal article" date="2024" name="bioRxiv">
        <title>A reference genome for Trichogramma kaykai: A tiny desert-dwelling parasitoid wasp with competing sex-ratio distorters.</title>
        <authorList>
            <person name="Culotta J."/>
            <person name="Lindsey A.R."/>
        </authorList>
    </citation>
    <scope>NUCLEOTIDE SEQUENCE [LARGE SCALE GENOMIC DNA]</scope>
    <source>
        <strain evidence="3 4">KSX58</strain>
    </source>
</reference>
<gene>
    <name evidence="3" type="ORF">TKK_018336</name>
</gene>
<protein>
    <submittedName>
        <fullName evidence="3">Uncharacterized protein</fullName>
    </submittedName>
</protein>
<keyword evidence="4" id="KW-1185">Reference proteome</keyword>
<name>A0ABD2VZL0_9HYME</name>
<sequence>MKIRWSRWTLRAASGGSGRSGGRRRSSSSWRPRQEQRQQQEQPLLSLNSSGINNGEEEEEDYYHRYPSWEQEGAGRYRESSLSSSSSLSDDRDRSDCFNGNRDEYDGDRDDMMDASSRIPRSPAPRLIFLFATLTLTVAATVLLCGAIMSDHWEEVYWDREILDRLNVSPGIRWYLDDRVGKLDSEHNNRPRVDEDHRVVQTIGNAAPPPPAQRQRSHSVVDAAGVHSINKNNNEQNSAPTPAFIVPMHGGIWTLCVSLTDLEIELLGQVDFPQERCINYLKPDEAHEELRAAWQNRENYNKLTVIKALQLTHAELEHILLAGLSNNPRLGRHRRLLRPLPSSNISRPHYRSHVSSSSDLRALHSDDPLQQAKRPGSQQRRRRPSQRQRARGRRGRWARRSTHPQGPSLRLLLVHGLRLGWRHPVRAGLDRLDSPEQDHEVLADRRYDSVAARGLRGLRRILEITHTAAYL</sequence>
<proteinExistence type="predicted"/>
<keyword evidence="2" id="KW-0472">Membrane</keyword>
<evidence type="ECO:0000313" key="3">
    <source>
        <dbReference type="EMBL" id="KAL3386128.1"/>
    </source>
</evidence>